<sequence>MTDSNKQPRGDGELSREQVTLLVEQFTGQTNRIADITAILIKYAQASGKDWETYERILDHLAREGMKLIQYGRGPLQPDLEKNARVQIEQTAGTTARQGGMREHLHQRTAASLLATIWFAGQHHLVETDDLPATVLSAIRQAPAINNDPTMRNLRDTGGPHR</sequence>
<protein>
    <submittedName>
        <fullName evidence="1">Uncharacterized protein</fullName>
    </submittedName>
</protein>
<comment type="caution">
    <text evidence="1">The sequence shown here is derived from an EMBL/GenBank/DDBJ whole genome shotgun (WGS) entry which is preliminary data.</text>
</comment>
<dbReference type="EMBL" id="JBBKAJ010000021">
    <property type="protein sequence ID" value="MEJ8632495.1"/>
    <property type="molecule type" value="Genomic_DNA"/>
</dbReference>
<gene>
    <name evidence="1" type="ORF">WKI67_03525</name>
</gene>
<name>A0ACC6PM96_9ACTN</name>
<evidence type="ECO:0000313" key="2">
    <source>
        <dbReference type="Proteomes" id="UP001377168"/>
    </source>
</evidence>
<dbReference type="Proteomes" id="UP001377168">
    <property type="component" value="Unassembled WGS sequence"/>
</dbReference>
<reference evidence="1" key="1">
    <citation type="submission" date="2024-03" db="EMBL/GenBank/DDBJ databases">
        <title>Novel Streptomyces species of biotechnological and ecological value are a feature of Machair soil.</title>
        <authorList>
            <person name="Prole J.R."/>
            <person name="Goodfellow M."/>
            <person name="Allenby N."/>
            <person name="Ward A.C."/>
        </authorList>
    </citation>
    <scope>NUCLEOTIDE SEQUENCE</scope>
    <source>
        <strain evidence="1">MS2.AVA.5</strain>
    </source>
</reference>
<accession>A0ACC6PM96</accession>
<organism evidence="1 2">
    <name type="scientific">Streptomyces achmelvichensis</name>
    <dbReference type="NCBI Taxonomy" id="3134111"/>
    <lineage>
        <taxon>Bacteria</taxon>
        <taxon>Bacillati</taxon>
        <taxon>Actinomycetota</taxon>
        <taxon>Actinomycetes</taxon>
        <taxon>Kitasatosporales</taxon>
        <taxon>Streptomycetaceae</taxon>
        <taxon>Streptomyces</taxon>
    </lineage>
</organism>
<keyword evidence="2" id="KW-1185">Reference proteome</keyword>
<proteinExistence type="predicted"/>
<evidence type="ECO:0000313" key="1">
    <source>
        <dbReference type="EMBL" id="MEJ8632495.1"/>
    </source>
</evidence>